<dbReference type="AlphaFoldDB" id="A0A183VCZ5"/>
<dbReference type="Proteomes" id="UP000050794">
    <property type="component" value="Unassembled WGS sequence"/>
</dbReference>
<dbReference type="PANTHER" id="PTHR31578">
    <property type="entry name" value="PROTEIN CBG21223-RELATED"/>
    <property type="match status" value="1"/>
</dbReference>
<accession>A0A183VCZ5</accession>
<dbReference type="InterPro" id="IPR021010">
    <property type="entry name" value="Cytosolic_motility_protein"/>
</dbReference>
<reference evidence="1 2" key="2">
    <citation type="submission" date="2018-11" db="EMBL/GenBank/DDBJ databases">
        <authorList>
            <consortium name="Pathogen Informatics"/>
        </authorList>
    </citation>
    <scope>NUCLEOTIDE SEQUENCE [LARGE SCALE GENOMIC DNA]</scope>
</reference>
<evidence type="ECO:0000313" key="3">
    <source>
        <dbReference type="WBParaSite" id="TCNE_0001861901-mRNA-1"/>
    </source>
</evidence>
<dbReference type="PANTHER" id="PTHR31578:SF3">
    <property type="entry name" value="NEMATODE SPECIFIC PEPTIDE FAMILY"/>
    <property type="match status" value="1"/>
</dbReference>
<evidence type="ECO:0000313" key="1">
    <source>
        <dbReference type="EMBL" id="VDM49937.1"/>
    </source>
</evidence>
<sequence>MAVKEFEDAWAYNTIGSPFPDNPVRVKGQQNMYVALWYKFGKPIHGRAWNNNGNVECSFPYSKVELTGARDLGGQIQILTAVEQDPSTMFQKAGFWYEWRPYKDREKSHLQLVRCGQSCPMIMNSKDGKTLLGYLDMGTDVASVGNNGKSEQISGGPVQVRNRFITQLSQLSQLRRRQGLPEYDRTCEFQDMLVLFRNTMAPDAVPIIEDTWIDIRYRDPFPANKNPIPAANRKVKNDDGTEMFQYVALWYKHGEPVFGRAYPDCSDKVLASFGYNGQENAGAEIGSFQMVVAPPNLAFEYRWLPYREAKAGGEFKPMHVGSCTPCLLKDAKGVERLGNLNLKTEKATAGCGGKDAAVSGPAVLDFLILCRN</sequence>
<evidence type="ECO:0000313" key="2">
    <source>
        <dbReference type="Proteomes" id="UP000050794"/>
    </source>
</evidence>
<keyword evidence="2" id="KW-1185">Reference proteome</keyword>
<dbReference type="Pfam" id="PF12150">
    <property type="entry name" value="MFP2b"/>
    <property type="match status" value="2"/>
</dbReference>
<name>A0A183VCZ5_TOXCA</name>
<protein>
    <submittedName>
        <fullName evidence="3">Protein Skeletor</fullName>
    </submittedName>
</protein>
<dbReference type="WBParaSite" id="TCNE_0001861901-mRNA-1">
    <property type="protein sequence ID" value="TCNE_0001861901-mRNA-1"/>
    <property type="gene ID" value="TCNE_0001861901"/>
</dbReference>
<gene>
    <name evidence="1" type="ORF">TCNE_LOCUS18616</name>
</gene>
<proteinExistence type="predicted"/>
<dbReference type="EMBL" id="UYWY01025740">
    <property type="protein sequence ID" value="VDM49937.1"/>
    <property type="molecule type" value="Genomic_DNA"/>
</dbReference>
<organism evidence="2 3">
    <name type="scientific">Toxocara canis</name>
    <name type="common">Canine roundworm</name>
    <dbReference type="NCBI Taxonomy" id="6265"/>
    <lineage>
        <taxon>Eukaryota</taxon>
        <taxon>Metazoa</taxon>
        <taxon>Ecdysozoa</taxon>
        <taxon>Nematoda</taxon>
        <taxon>Chromadorea</taxon>
        <taxon>Rhabditida</taxon>
        <taxon>Spirurina</taxon>
        <taxon>Ascaridomorpha</taxon>
        <taxon>Ascaridoidea</taxon>
        <taxon>Toxocaridae</taxon>
        <taxon>Toxocara</taxon>
    </lineage>
</organism>
<reference evidence="3" key="1">
    <citation type="submission" date="2016-06" db="UniProtKB">
        <authorList>
            <consortium name="WormBaseParasite"/>
        </authorList>
    </citation>
    <scope>IDENTIFICATION</scope>
</reference>
<dbReference type="SUPFAM" id="SSF141739">
    <property type="entry name" value="MFPT repeat-like"/>
    <property type="match status" value="2"/>
</dbReference>